<keyword evidence="1 8" id="KW-0540">Nuclease</keyword>
<feature type="region of interest" description="Disordered" evidence="9">
    <location>
        <begin position="296"/>
        <end position="319"/>
    </location>
</feature>
<feature type="binding site" evidence="8">
    <location>
        <position position="146"/>
    </location>
    <ligand>
        <name>Mn(2+)</name>
        <dbReference type="ChEBI" id="CHEBI:29035"/>
    </ligand>
</feature>
<keyword evidence="2 8" id="KW-0479">Metal-binding</keyword>
<evidence type="ECO:0000313" key="11">
    <source>
        <dbReference type="Proteomes" id="UP000179540"/>
    </source>
</evidence>
<dbReference type="InterPro" id="IPR042211">
    <property type="entry name" value="CRISPR-assoc_Cas1_N"/>
</dbReference>
<dbReference type="GO" id="GO:0046872">
    <property type="term" value="F:metal ion binding"/>
    <property type="evidence" value="ECO:0007669"/>
    <property type="project" value="UniProtKB-UniRule"/>
</dbReference>
<sequence>MVLSGTAPPTRQELGRVGDRLSFVYVERCTVHRDANAITATDQEGVTHIPAAGLGCLLMGPGARITHAAMSLLGDCGASVVWVGENGVRYYAHGQPLAKSARLLQAQARLVSNTRTRLAVARAMYSYRFPGEDVSALTMQQLRGREGARVRRVYREHAERTGVIWGRRDYVHGDYDASDAVNQALTYANAALYGVVHSVIVALGCAPGLGFVHNGTDRSFVYDVADLYKAEITVPAAFDAVAEKADPLAGAVRRKVRDGVVHHRLLERCAKDLTELLLPGLATDQEWGQRDDLSLWAGTGEDGVEPGRNYAFEDEDSAS</sequence>
<feature type="binding site" evidence="8">
    <location>
        <position position="226"/>
    </location>
    <ligand>
        <name>Mn(2+)</name>
        <dbReference type="ChEBI" id="CHEBI:29035"/>
    </ligand>
</feature>
<dbReference type="GO" id="GO:0051607">
    <property type="term" value="P:defense response to virus"/>
    <property type="evidence" value="ECO:0007669"/>
    <property type="project" value="UniProtKB-UniRule"/>
</dbReference>
<gene>
    <name evidence="8" type="primary">cas1</name>
    <name evidence="10" type="ORF">BK826_07115</name>
</gene>
<dbReference type="PANTHER" id="PTHR34353:SF3">
    <property type="entry name" value="CRISPR-ASSOCIATED ENDONUCLEASE CAS1"/>
    <property type="match status" value="1"/>
</dbReference>
<protein>
    <recommendedName>
        <fullName evidence="8">CRISPR-associated endonuclease Cas1</fullName>
        <ecNumber evidence="8">3.1.-.-</ecNumber>
    </recommendedName>
</protein>
<evidence type="ECO:0000256" key="4">
    <source>
        <dbReference type="ARBA" id="ARBA00022801"/>
    </source>
</evidence>
<evidence type="ECO:0000256" key="6">
    <source>
        <dbReference type="ARBA" id="ARBA00023118"/>
    </source>
</evidence>
<dbReference type="NCBIfam" id="TIGR03638">
    <property type="entry name" value="cas1_ECOLI"/>
    <property type="match status" value="1"/>
</dbReference>
<dbReference type="InterPro" id="IPR019851">
    <property type="entry name" value="CRISPR-assoc_Cas1_ECOLI"/>
</dbReference>
<dbReference type="Gene3D" id="3.100.10.20">
    <property type="entry name" value="CRISPR-associated endonuclease Cas1, N-terminal domain"/>
    <property type="match status" value="1"/>
</dbReference>
<proteinExistence type="inferred from homology"/>
<comment type="similarity">
    <text evidence="8">Belongs to the CRISPR-associated endonuclease Cas1 family.</text>
</comment>
<dbReference type="RefSeq" id="WP_075515017.1">
    <property type="nucleotide sequence ID" value="NZ_MODZ01000008.1"/>
</dbReference>
<keyword evidence="6 8" id="KW-0051">Antiviral defense</keyword>
<evidence type="ECO:0000256" key="2">
    <source>
        <dbReference type="ARBA" id="ARBA00022723"/>
    </source>
</evidence>
<dbReference type="NCBIfam" id="TIGR00287">
    <property type="entry name" value="cas1"/>
    <property type="match status" value="1"/>
</dbReference>
<dbReference type="Pfam" id="PF01867">
    <property type="entry name" value="Cas_Cas1"/>
    <property type="match status" value="2"/>
</dbReference>
<comment type="cofactor">
    <cofactor evidence="8">
        <name>Mg(2+)</name>
        <dbReference type="ChEBI" id="CHEBI:18420"/>
    </cofactor>
    <cofactor evidence="8">
        <name>Mn(2+)</name>
        <dbReference type="ChEBI" id="CHEBI:29035"/>
    </cofactor>
</comment>
<dbReference type="HAMAP" id="MF_01470">
    <property type="entry name" value="Cas1"/>
    <property type="match status" value="1"/>
</dbReference>
<evidence type="ECO:0000256" key="3">
    <source>
        <dbReference type="ARBA" id="ARBA00022759"/>
    </source>
</evidence>
<dbReference type="GO" id="GO:0004520">
    <property type="term" value="F:DNA endonuclease activity"/>
    <property type="evidence" value="ECO:0007669"/>
    <property type="project" value="InterPro"/>
</dbReference>
<dbReference type="GO" id="GO:0003677">
    <property type="term" value="F:DNA binding"/>
    <property type="evidence" value="ECO:0007669"/>
    <property type="project" value="UniProtKB-KW"/>
</dbReference>
<name>A0A1S2MYT4_9MICC</name>
<organism evidence="10 11">
    <name type="scientific">Rothia kristinae</name>
    <dbReference type="NCBI Taxonomy" id="37923"/>
    <lineage>
        <taxon>Bacteria</taxon>
        <taxon>Bacillati</taxon>
        <taxon>Actinomycetota</taxon>
        <taxon>Actinomycetes</taxon>
        <taxon>Micrococcales</taxon>
        <taxon>Micrococcaceae</taxon>
        <taxon>Rothia</taxon>
    </lineage>
</organism>
<dbReference type="InterPro" id="IPR033641">
    <property type="entry name" value="Cas1_I-E"/>
</dbReference>
<dbReference type="EC" id="3.1.-.-" evidence="8"/>
<dbReference type="Proteomes" id="UP000179540">
    <property type="component" value="Unassembled WGS sequence"/>
</dbReference>
<dbReference type="InterPro" id="IPR050646">
    <property type="entry name" value="Cas1"/>
</dbReference>
<evidence type="ECO:0000313" key="10">
    <source>
        <dbReference type="EMBL" id="OIJ35506.1"/>
    </source>
</evidence>
<dbReference type="InterPro" id="IPR042206">
    <property type="entry name" value="CRISPR-assoc_Cas1_C"/>
</dbReference>
<keyword evidence="4 8" id="KW-0378">Hydrolase</keyword>
<dbReference type="InterPro" id="IPR002729">
    <property type="entry name" value="CRISPR-assoc_Cas1"/>
</dbReference>
<dbReference type="EMBL" id="MODZ01000008">
    <property type="protein sequence ID" value="OIJ35506.1"/>
    <property type="molecule type" value="Genomic_DNA"/>
</dbReference>
<evidence type="ECO:0000256" key="1">
    <source>
        <dbReference type="ARBA" id="ARBA00022722"/>
    </source>
</evidence>
<dbReference type="Gene3D" id="1.20.120.920">
    <property type="entry name" value="CRISPR-associated endonuclease Cas1, C-terminal domain"/>
    <property type="match status" value="1"/>
</dbReference>
<evidence type="ECO:0000256" key="7">
    <source>
        <dbReference type="ARBA" id="ARBA00023125"/>
    </source>
</evidence>
<dbReference type="CDD" id="cd09719">
    <property type="entry name" value="Cas1_I-E"/>
    <property type="match status" value="1"/>
</dbReference>
<feature type="binding site" evidence="8">
    <location>
        <position position="213"/>
    </location>
    <ligand>
        <name>Mn(2+)</name>
        <dbReference type="ChEBI" id="CHEBI:29035"/>
    </ligand>
</feature>
<comment type="function">
    <text evidence="8">CRISPR (clustered regularly interspaced short palindromic repeat), is an adaptive immune system that provides protection against mobile genetic elements (viruses, transposable elements and conjugative plasmids). CRISPR clusters contain spacers, sequences complementary to antecedent mobile elements, and target invading nucleic acids. CRISPR clusters are transcribed and processed into CRISPR RNA (crRNA). Acts as a dsDNA endonuclease. Involved in the integration of spacer DNA into the CRISPR cassette.</text>
</comment>
<keyword evidence="5 8" id="KW-0460">Magnesium</keyword>
<dbReference type="GO" id="GO:0016787">
    <property type="term" value="F:hydrolase activity"/>
    <property type="evidence" value="ECO:0007669"/>
    <property type="project" value="UniProtKB-KW"/>
</dbReference>
<evidence type="ECO:0000256" key="5">
    <source>
        <dbReference type="ARBA" id="ARBA00022842"/>
    </source>
</evidence>
<keyword evidence="8" id="KW-0464">Manganese</keyword>
<evidence type="ECO:0000256" key="8">
    <source>
        <dbReference type="HAMAP-Rule" id="MF_01470"/>
    </source>
</evidence>
<comment type="caution">
    <text evidence="10">The sequence shown here is derived from an EMBL/GenBank/DDBJ whole genome shotgun (WGS) entry which is preliminary data.</text>
</comment>
<dbReference type="GO" id="GO:0043571">
    <property type="term" value="P:maintenance of CRISPR repeat elements"/>
    <property type="evidence" value="ECO:0007669"/>
    <property type="project" value="UniProtKB-UniRule"/>
</dbReference>
<dbReference type="PANTHER" id="PTHR34353">
    <property type="entry name" value="CRISPR-ASSOCIATED ENDONUCLEASE CAS1 1"/>
    <property type="match status" value="1"/>
</dbReference>
<keyword evidence="3 8" id="KW-0255">Endonuclease</keyword>
<dbReference type="OrthoDB" id="9777847at2"/>
<comment type="subunit">
    <text evidence="8">Homodimer, forms a heterotetramer with a Cas2 homodimer.</text>
</comment>
<reference evidence="10 11" key="1">
    <citation type="submission" date="2016-10" db="EMBL/GenBank/DDBJ databases">
        <title>Draft genome sequence of strain LCT isolated from the Shenzhou X spacecraft of China.</title>
        <authorList>
            <person name="Huang B."/>
        </authorList>
    </citation>
    <scope>NUCLEOTIDE SEQUENCE [LARGE SCALE GENOMIC DNA]</scope>
    <source>
        <strain evidence="10 11">LCT-H5</strain>
    </source>
</reference>
<evidence type="ECO:0000256" key="9">
    <source>
        <dbReference type="SAM" id="MobiDB-lite"/>
    </source>
</evidence>
<keyword evidence="7 8" id="KW-0238">DNA-binding</keyword>
<dbReference type="AlphaFoldDB" id="A0A1S2MYT4"/>
<accession>A0A1S2MYT4</accession>